<dbReference type="InterPro" id="IPR002110">
    <property type="entry name" value="Ankyrin_rpt"/>
</dbReference>
<dbReference type="PANTHER" id="PTHR24171:SF8">
    <property type="entry name" value="BRCA1-ASSOCIATED RING DOMAIN PROTEIN 1"/>
    <property type="match status" value="1"/>
</dbReference>
<gene>
    <name evidence="5" type="ORF">AX13_08355</name>
</gene>
<dbReference type="Gene3D" id="1.25.40.20">
    <property type="entry name" value="Ankyrin repeat-containing domain"/>
    <property type="match status" value="2"/>
</dbReference>
<keyword evidence="2 3" id="KW-0040">ANK repeat</keyword>
<evidence type="ECO:0000256" key="1">
    <source>
        <dbReference type="ARBA" id="ARBA00022737"/>
    </source>
</evidence>
<keyword evidence="1" id="KW-0677">Repeat</keyword>
<evidence type="ECO:0000256" key="2">
    <source>
        <dbReference type="ARBA" id="ARBA00023043"/>
    </source>
</evidence>
<dbReference type="EMBL" id="JBOK01000021">
    <property type="protein sequence ID" value="EXU79054.1"/>
    <property type="molecule type" value="Genomic_DNA"/>
</dbReference>
<proteinExistence type="predicted"/>
<dbReference type="Pfam" id="PF00023">
    <property type="entry name" value="Ank"/>
    <property type="match status" value="1"/>
</dbReference>
<keyword evidence="4" id="KW-0732">Signal</keyword>
<dbReference type="PRINTS" id="PR01415">
    <property type="entry name" value="ANKYRIN"/>
</dbReference>
<dbReference type="Proteomes" id="UP000020766">
    <property type="component" value="Unassembled WGS sequence"/>
</dbReference>
<reference evidence="5 6" key="1">
    <citation type="submission" date="2014-01" db="EMBL/GenBank/DDBJ databases">
        <title>Interspecies Systems Biology Uncovers Metabolites Affecting C. elegans Gene Expression and Life History Traits.</title>
        <authorList>
            <person name="Watson E."/>
            <person name="Macneil L.T."/>
            <person name="Ritter A.D."/>
            <person name="Yilmaz L.S."/>
            <person name="Rosebrock A.P."/>
            <person name="Caudy A.A."/>
            <person name="Walhout A.J."/>
        </authorList>
    </citation>
    <scope>NUCLEOTIDE SEQUENCE [LARGE SCALE GENOMIC DNA]</scope>
    <source>
        <strain evidence="5 6">DA1877</strain>
    </source>
</reference>
<feature type="repeat" description="ANK" evidence="3">
    <location>
        <begin position="121"/>
        <end position="156"/>
    </location>
</feature>
<evidence type="ECO:0000313" key="6">
    <source>
        <dbReference type="Proteomes" id="UP000020766"/>
    </source>
</evidence>
<feature type="repeat" description="ANK" evidence="3">
    <location>
        <begin position="91"/>
        <end position="119"/>
    </location>
</feature>
<feature type="repeat" description="ANK" evidence="3">
    <location>
        <begin position="157"/>
        <end position="189"/>
    </location>
</feature>
<evidence type="ECO:0000313" key="5">
    <source>
        <dbReference type="EMBL" id="EXU79054.1"/>
    </source>
</evidence>
<accession>A0A014MLQ2</accession>
<dbReference type="Pfam" id="PF12796">
    <property type="entry name" value="Ank_2"/>
    <property type="match status" value="1"/>
</dbReference>
<sequence length="224" mass="24488">MKRRALLQAAGASALVWAWPAQASLAADFETAIIRDDFVRVRELLQRGLDPNTLDSHGNPGVVRAMRNDSWRVAQVLLQAPGLRVNDANPQGETPLMLACIKGQLDLVRELLSLGARINQPGWAPLHYAASADAPHSLAIAQLLLDEHAYIDAESPNGSTPLMLAAQYGSQAMVELLLNAGADVQLRNQLGLTAVDFARRSDRDYMVRILQTAYDATRRSKATW</sequence>
<name>A0A014MLQ2_9BURK</name>
<feature type="signal peptide" evidence="4">
    <location>
        <begin position="1"/>
        <end position="23"/>
    </location>
</feature>
<comment type="caution">
    <text evidence="5">The sequence shown here is derived from an EMBL/GenBank/DDBJ whole genome shotgun (WGS) entry which is preliminary data.</text>
</comment>
<protein>
    <submittedName>
        <fullName evidence="5">Ankyrin</fullName>
    </submittedName>
</protein>
<dbReference type="PANTHER" id="PTHR24171">
    <property type="entry name" value="ANKYRIN REPEAT DOMAIN-CONTAINING PROTEIN 39-RELATED"/>
    <property type="match status" value="1"/>
</dbReference>
<evidence type="ECO:0000256" key="3">
    <source>
        <dbReference type="PROSITE-ProRule" id="PRU00023"/>
    </source>
</evidence>
<keyword evidence="6" id="KW-1185">Reference proteome</keyword>
<evidence type="ECO:0000256" key="4">
    <source>
        <dbReference type="SAM" id="SignalP"/>
    </source>
</evidence>
<organism evidence="5 6">
    <name type="scientific">Comamonas aquatica DA1877</name>
    <dbReference type="NCBI Taxonomy" id="1457173"/>
    <lineage>
        <taxon>Bacteria</taxon>
        <taxon>Pseudomonadati</taxon>
        <taxon>Pseudomonadota</taxon>
        <taxon>Betaproteobacteria</taxon>
        <taxon>Burkholderiales</taxon>
        <taxon>Comamonadaceae</taxon>
        <taxon>Comamonas</taxon>
    </lineage>
</organism>
<dbReference type="RefSeq" id="WP_043386354.1">
    <property type="nucleotide sequence ID" value="NZ_JBOK01000021.1"/>
</dbReference>
<feature type="chain" id="PRO_5001472187" evidence="4">
    <location>
        <begin position="24"/>
        <end position="224"/>
    </location>
</feature>
<dbReference type="SUPFAM" id="SSF48403">
    <property type="entry name" value="Ankyrin repeat"/>
    <property type="match status" value="1"/>
</dbReference>
<dbReference type="SMART" id="SM00248">
    <property type="entry name" value="ANK"/>
    <property type="match status" value="4"/>
</dbReference>
<dbReference type="InterPro" id="IPR036770">
    <property type="entry name" value="Ankyrin_rpt-contain_sf"/>
</dbReference>
<dbReference type="PATRIC" id="fig|1457173.3.peg.3091"/>
<dbReference type="AlphaFoldDB" id="A0A014MLQ2"/>
<dbReference type="STRING" id="225991.MA05_11530"/>
<dbReference type="PROSITE" id="PS50297">
    <property type="entry name" value="ANK_REP_REGION"/>
    <property type="match status" value="2"/>
</dbReference>
<dbReference type="PROSITE" id="PS50088">
    <property type="entry name" value="ANK_REPEAT"/>
    <property type="match status" value="3"/>
</dbReference>